<protein>
    <recommendedName>
        <fullName evidence="4">Phosphatidic acid phosphatase type 2/haloperoxidase domain-containing protein</fullName>
    </recommendedName>
</protein>
<dbReference type="Proteomes" id="UP000672657">
    <property type="component" value="Unassembled WGS sequence"/>
</dbReference>
<keyword evidence="3" id="KW-1185">Reference proteome</keyword>
<keyword evidence="1" id="KW-0812">Transmembrane</keyword>
<name>A0ABM8TF27_9BURK</name>
<accession>A0ABM8TF27</accession>
<feature type="transmembrane region" description="Helical" evidence="1">
    <location>
        <begin position="39"/>
        <end position="59"/>
    </location>
</feature>
<gene>
    <name evidence="2" type="ORF">LMG26411_02117</name>
</gene>
<dbReference type="SUPFAM" id="SSF48317">
    <property type="entry name" value="Acid phosphatase/Vanadium-dependent haloperoxidase"/>
    <property type="match status" value="1"/>
</dbReference>
<reference evidence="2 3" key="1">
    <citation type="submission" date="2021-03" db="EMBL/GenBank/DDBJ databases">
        <authorList>
            <person name="Peeters C."/>
        </authorList>
    </citation>
    <scope>NUCLEOTIDE SEQUENCE [LARGE SCALE GENOMIC DNA]</scope>
    <source>
        <strain evidence="2 3">LMG 26411</strain>
    </source>
</reference>
<dbReference type="EMBL" id="CAJPVI010000010">
    <property type="protein sequence ID" value="CAG2141776.1"/>
    <property type="molecule type" value="Genomic_DNA"/>
</dbReference>
<feature type="transmembrane region" description="Helical" evidence="1">
    <location>
        <begin position="157"/>
        <end position="176"/>
    </location>
</feature>
<sequence>MHGVGAVPIVHAGESSWILPLVGCIAICLACCGHWKRAVLWLVTFGIGFCLMLAGKLAFELAGWSLPGLRLYSISGHAMLTSAVYPVLFVMAGTVAGPRAARFGLVAALVLVVVVALALVIGRYHTISETLAGAAIGLPVAWVNLRQPMVRLDSRVLAALAVGLVLVLVGGVRHAFVDLKKSALAHSTDVFGDRTFYSRRIQQDPLTGKTVITINRASASLDALSR</sequence>
<comment type="caution">
    <text evidence="2">The sequence shown here is derived from an EMBL/GenBank/DDBJ whole genome shotgun (WGS) entry which is preliminary data.</text>
</comment>
<keyword evidence="1" id="KW-0472">Membrane</keyword>
<evidence type="ECO:0000313" key="2">
    <source>
        <dbReference type="EMBL" id="CAG2141776.1"/>
    </source>
</evidence>
<keyword evidence="1" id="KW-1133">Transmembrane helix</keyword>
<organism evidence="2 3">
    <name type="scientific">Cupriavidus numazuensis</name>
    <dbReference type="NCBI Taxonomy" id="221992"/>
    <lineage>
        <taxon>Bacteria</taxon>
        <taxon>Pseudomonadati</taxon>
        <taxon>Pseudomonadota</taxon>
        <taxon>Betaproteobacteria</taxon>
        <taxon>Burkholderiales</taxon>
        <taxon>Burkholderiaceae</taxon>
        <taxon>Cupriavidus</taxon>
    </lineage>
</organism>
<dbReference type="InterPro" id="IPR036938">
    <property type="entry name" value="PAP2/HPO_sf"/>
</dbReference>
<feature type="transmembrane region" description="Helical" evidence="1">
    <location>
        <begin position="15"/>
        <end position="32"/>
    </location>
</feature>
<feature type="transmembrane region" description="Helical" evidence="1">
    <location>
        <begin position="103"/>
        <end position="121"/>
    </location>
</feature>
<evidence type="ECO:0008006" key="4">
    <source>
        <dbReference type="Google" id="ProtNLM"/>
    </source>
</evidence>
<proteinExistence type="predicted"/>
<feature type="transmembrane region" description="Helical" evidence="1">
    <location>
        <begin position="71"/>
        <end position="91"/>
    </location>
</feature>
<evidence type="ECO:0000313" key="3">
    <source>
        <dbReference type="Proteomes" id="UP000672657"/>
    </source>
</evidence>
<evidence type="ECO:0000256" key="1">
    <source>
        <dbReference type="SAM" id="Phobius"/>
    </source>
</evidence>